<dbReference type="EMBL" id="JACMYE010000002">
    <property type="protein sequence ID" value="MBC3178411.1"/>
    <property type="molecule type" value="Genomic_DNA"/>
</dbReference>
<feature type="domain" description="PhoU" evidence="3">
    <location>
        <begin position="125"/>
        <end position="207"/>
    </location>
</feature>
<dbReference type="EMBL" id="CP061032">
    <property type="protein sequence ID" value="QNP89898.1"/>
    <property type="molecule type" value="Genomic_DNA"/>
</dbReference>
<keyword evidence="2" id="KW-0175">Coiled coil</keyword>
<keyword evidence="1" id="KW-0592">Phosphate transport</keyword>
<dbReference type="KEGG" id="cluj:IAU68_09570"/>
<evidence type="ECO:0000313" key="5">
    <source>
        <dbReference type="EMBL" id="QNP89898.1"/>
    </source>
</evidence>
<dbReference type="SUPFAM" id="SSF109755">
    <property type="entry name" value="PhoU-like"/>
    <property type="match status" value="1"/>
</dbReference>
<dbReference type="Pfam" id="PF01895">
    <property type="entry name" value="PhoU"/>
    <property type="match status" value="2"/>
</dbReference>
<dbReference type="InterPro" id="IPR028366">
    <property type="entry name" value="PhoU"/>
</dbReference>
<protein>
    <submittedName>
        <fullName evidence="5">Phosphate uptake regulator PhoU</fullName>
    </submittedName>
</protein>
<dbReference type="PANTHER" id="PTHR42930">
    <property type="entry name" value="PHOSPHATE-SPECIFIC TRANSPORT SYSTEM ACCESSORY PROTEIN PHOU"/>
    <property type="match status" value="1"/>
</dbReference>
<name>A0A7H0JXY2_9CORY</name>
<dbReference type="PANTHER" id="PTHR42930:SF3">
    <property type="entry name" value="PHOSPHATE-SPECIFIC TRANSPORT SYSTEM ACCESSORY PROTEIN PHOU"/>
    <property type="match status" value="1"/>
</dbReference>
<reference evidence="6 7" key="1">
    <citation type="submission" date="2020-08" db="EMBL/GenBank/DDBJ databases">
        <title>novel species in genus Corynebacterium.</title>
        <authorList>
            <person name="Zhang G."/>
        </authorList>
    </citation>
    <scope>NUCLEOTIDE SEQUENCE [LARGE SCALE GENOMIC DNA]</scope>
    <source>
        <strain evidence="6 7">zg-917</strain>
        <strain evidence="5">Zg-917</strain>
    </source>
</reference>
<feature type="domain" description="PhoU" evidence="3">
    <location>
        <begin position="22"/>
        <end position="105"/>
    </location>
</feature>
<dbReference type="GO" id="GO:0045936">
    <property type="term" value="P:negative regulation of phosphate metabolic process"/>
    <property type="evidence" value="ECO:0007669"/>
    <property type="project" value="InterPro"/>
</dbReference>
<dbReference type="Proteomes" id="UP000642876">
    <property type="component" value="Unassembled WGS sequence"/>
</dbReference>
<dbReference type="Proteomes" id="UP000516235">
    <property type="component" value="Chromosome"/>
</dbReference>
<feature type="coiled-coil region" evidence="2">
    <location>
        <begin position="39"/>
        <end position="66"/>
    </location>
</feature>
<dbReference type="Gene3D" id="1.20.58.220">
    <property type="entry name" value="Phosphate transport system protein phou homolog 2, domain 2"/>
    <property type="match status" value="1"/>
</dbReference>
<sequence>MKPMLRAAYRENLEAFNRDLIAMCDTVCTIMDHASSALLEQSLDDAETALSEIDSLQEISERCEERSMSLLALQSPVAGDLRQVLSALYVVENFERMGSLARNIALLARLRHPAPVYPAPLQGYIEELTRLVREMGATTRALLDNPDPDVAVELHNIDEGVDDMRAFLQTLVSDRKWEYSTREAVDLAMVARYYERYADRCVNVAGRMVFLVTGLKPEEYLRQRDEPDYDPDEKFATIERKFRR</sequence>
<dbReference type="InterPro" id="IPR026022">
    <property type="entry name" value="PhoU_dom"/>
</dbReference>
<proteinExistence type="predicted"/>
<keyword evidence="7" id="KW-1185">Reference proteome</keyword>
<dbReference type="AlphaFoldDB" id="A0A7H0JXY2"/>
<evidence type="ECO:0000313" key="7">
    <source>
        <dbReference type="Proteomes" id="UP000642876"/>
    </source>
</evidence>
<organism evidence="5 6">
    <name type="scientific">Corynebacterium lujinxingii</name>
    <dbReference type="NCBI Taxonomy" id="2763010"/>
    <lineage>
        <taxon>Bacteria</taxon>
        <taxon>Bacillati</taxon>
        <taxon>Actinomycetota</taxon>
        <taxon>Actinomycetes</taxon>
        <taxon>Mycobacteriales</taxon>
        <taxon>Corynebacteriaceae</taxon>
        <taxon>Corynebacterium</taxon>
    </lineage>
</organism>
<evidence type="ECO:0000259" key="3">
    <source>
        <dbReference type="Pfam" id="PF01895"/>
    </source>
</evidence>
<evidence type="ECO:0000256" key="2">
    <source>
        <dbReference type="SAM" id="Coils"/>
    </source>
</evidence>
<dbReference type="GO" id="GO:0030643">
    <property type="term" value="P:intracellular phosphate ion homeostasis"/>
    <property type="evidence" value="ECO:0007669"/>
    <property type="project" value="InterPro"/>
</dbReference>
<evidence type="ECO:0000256" key="1">
    <source>
        <dbReference type="ARBA" id="ARBA00022592"/>
    </source>
</evidence>
<keyword evidence="1" id="KW-0813">Transport</keyword>
<gene>
    <name evidence="4" type="ORF">H7348_03610</name>
    <name evidence="5" type="ORF">IAU68_09570</name>
</gene>
<evidence type="ECO:0000313" key="6">
    <source>
        <dbReference type="Proteomes" id="UP000516235"/>
    </source>
</evidence>
<dbReference type="GO" id="GO:0006817">
    <property type="term" value="P:phosphate ion transport"/>
    <property type="evidence" value="ECO:0007669"/>
    <property type="project" value="UniProtKB-KW"/>
</dbReference>
<evidence type="ECO:0000313" key="4">
    <source>
        <dbReference type="EMBL" id="MBC3178411.1"/>
    </source>
</evidence>
<dbReference type="InterPro" id="IPR038078">
    <property type="entry name" value="PhoU-like_sf"/>
</dbReference>
<accession>A0A7H0JXY2</accession>